<feature type="domain" description="Clp ATPase C-terminal" evidence="8">
    <location>
        <begin position="783"/>
        <end position="872"/>
    </location>
</feature>
<evidence type="ECO:0000256" key="2">
    <source>
        <dbReference type="ARBA" id="ARBA00022741"/>
    </source>
</evidence>
<dbReference type="Pfam" id="PF00004">
    <property type="entry name" value="AAA"/>
    <property type="match status" value="1"/>
</dbReference>
<evidence type="ECO:0000256" key="4">
    <source>
        <dbReference type="ARBA" id="ARBA00023186"/>
    </source>
</evidence>
<dbReference type="GO" id="GO:0006508">
    <property type="term" value="P:proteolysis"/>
    <property type="evidence" value="ECO:0007669"/>
    <property type="project" value="UniProtKB-KW"/>
</dbReference>
<dbReference type="EMBL" id="RJNH01000004">
    <property type="protein sequence ID" value="RSI61681.1"/>
    <property type="molecule type" value="Genomic_DNA"/>
</dbReference>
<dbReference type="SMART" id="SM00382">
    <property type="entry name" value="AAA"/>
    <property type="match status" value="2"/>
</dbReference>
<dbReference type="InterPro" id="IPR050130">
    <property type="entry name" value="ClpA_ClpB"/>
</dbReference>
<dbReference type="GO" id="GO:0005737">
    <property type="term" value="C:cytoplasm"/>
    <property type="evidence" value="ECO:0007669"/>
    <property type="project" value="TreeGrafter"/>
</dbReference>
<dbReference type="GO" id="GO:0034605">
    <property type="term" value="P:cellular response to heat"/>
    <property type="evidence" value="ECO:0007669"/>
    <property type="project" value="TreeGrafter"/>
</dbReference>
<dbReference type="InterPro" id="IPR019489">
    <property type="entry name" value="Clp_ATPase_C"/>
</dbReference>
<dbReference type="InterPro" id="IPR003959">
    <property type="entry name" value="ATPase_AAA_core"/>
</dbReference>
<feature type="domain" description="AAA+ ATPase" evidence="7">
    <location>
        <begin position="270"/>
        <end position="406"/>
    </location>
</feature>
<gene>
    <name evidence="9" type="primary">clpC_3</name>
    <name evidence="9" type="ORF">D8865_05005</name>
</gene>
<name>A0A3R9IWV7_STRMT</name>
<dbReference type="Pfam" id="PF17871">
    <property type="entry name" value="AAA_lid_9"/>
    <property type="match status" value="1"/>
</dbReference>
<keyword evidence="9" id="KW-0645">Protease</keyword>
<dbReference type="SUPFAM" id="SSF52540">
    <property type="entry name" value="P-loop containing nucleoside triphosphate hydrolases"/>
    <property type="match status" value="2"/>
</dbReference>
<organism evidence="9 10">
    <name type="scientific">Streptococcus mitis</name>
    <dbReference type="NCBI Taxonomy" id="28037"/>
    <lineage>
        <taxon>Bacteria</taxon>
        <taxon>Bacillati</taxon>
        <taxon>Bacillota</taxon>
        <taxon>Bacilli</taxon>
        <taxon>Lactobacillales</taxon>
        <taxon>Streptococcaceae</taxon>
        <taxon>Streptococcus</taxon>
        <taxon>Streptococcus mitis group</taxon>
    </lineage>
</organism>
<keyword evidence="9" id="KW-0378">Hydrolase</keyword>
<dbReference type="CDD" id="cd00009">
    <property type="entry name" value="AAA"/>
    <property type="match status" value="1"/>
</dbReference>
<dbReference type="RefSeq" id="WP_185756775.1">
    <property type="nucleotide sequence ID" value="NZ_RJNH01000004.1"/>
</dbReference>
<accession>A0A3R9IWV7</accession>
<dbReference type="PRINTS" id="PR00300">
    <property type="entry name" value="CLPPROTEASEA"/>
</dbReference>
<comment type="function">
    <text evidence="5">Part of a stress-induced multi-chaperone system, it is involved in the recovery of the cell from heat-induced damage, in cooperation with DnaK, DnaJ and GrpE. Acts before DnaK, in the processing of protein aggregates. Protein binding stimulates the ATPase activity; ATP hydrolysis unfolds the denatured protein aggregates, which probably helps expose new hydrophobic binding sites on the surface of ClpB-bound aggregates, contributing to the solubilization and refolding of denatured protein aggregates by DnaK.</text>
</comment>
<proteinExistence type="predicted"/>
<dbReference type="Gene3D" id="1.10.8.60">
    <property type="match status" value="2"/>
</dbReference>
<protein>
    <submittedName>
        <fullName evidence="9">ATP-dependent Clp protease ATP-binding subunit ClpC</fullName>
    </submittedName>
</protein>
<dbReference type="GO" id="GO:0016887">
    <property type="term" value="F:ATP hydrolysis activity"/>
    <property type="evidence" value="ECO:0007669"/>
    <property type="project" value="InterPro"/>
</dbReference>
<dbReference type="InterPro" id="IPR001270">
    <property type="entry name" value="ClpA/B"/>
</dbReference>
<dbReference type="CDD" id="cd19499">
    <property type="entry name" value="RecA-like_ClpB_Hsp104-like"/>
    <property type="match status" value="1"/>
</dbReference>
<evidence type="ECO:0000313" key="9">
    <source>
        <dbReference type="EMBL" id="RSI61681.1"/>
    </source>
</evidence>
<keyword evidence="6" id="KW-0175">Coiled coil</keyword>
<dbReference type="InterPro" id="IPR027417">
    <property type="entry name" value="P-loop_NTPase"/>
</dbReference>
<dbReference type="Pfam" id="PF10431">
    <property type="entry name" value="ClpB_D2-small"/>
    <property type="match status" value="1"/>
</dbReference>
<evidence type="ECO:0000256" key="6">
    <source>
        <dbReference type="SAM" id="Coils"/>
    </source>
</evidence>
<dbReference type="Pfam" id="PF07724">
    <property type="entry name" value="AAA_2"/>
    <property type="match status" value="1"/>
</dbReference>
<keyword evidence="1" id="KW-0677">Repeat</keyword>
<evidence type="ECO:0000259" key="7">
    <source>
        <dbReference type="SMART" id="SM00382"/>
    </source>
</evidence>
<evidence type="ECO:0000256" key="1">
    <source>
        <dbReference type="ARBA" id="ARBA00022737"/>
    </source>
</evidence>
<dbReference type="Proteomes" id="UP000278653">
    <property type="component" value="Unassembled WGS sequence"/>
</dbReference>
<keyword evidence="2" id="KW-0547">Nucleotide-binding</keyword>
<evidence type="ECO:0000313" key="10">
    <source>
        <dbReference type="Proteomes" id="UP000278653"/>
    </source>
</evidence>
<comment type="caution">
    <text evidence="9">The sequence shown here is derived from an EMBL/GenBank/DDBJ whole genome shotgun (WGS) entry which is preliminary data.</text>
</comment>
<dbReference type="InterPro" id="IPR041546">
    <property type="entry name" value="ClpA/ClpB_AAA_lid"/>
</dbReference>
<dbReference type="AlphaFoldDB" id="A0A3R9IWV7"/>
<dbReference type="PANTHER" id="PTHR11638:SF18">
    <property type="entry name" value="HEAT SHOCK PROTEIN 104"/>
    <property type="match status" value="1"/>
</dbReference>
<dbReference type="InterPro" id="IPR003593">
    <property type="entry name" value="AAA+_ATPase"/>
</dbReference>
<dbReference type="GO" id="GO:0008233">
    <property type="term" value="F:peptidase activity"/>
    <property type="evidence" value="ECO:0007669"/>
    <property type="project" value="UniProtKB-KW"/>
</dbReference>
<evidence type="ECO:0000256" key="5">
    <source>
        <dbReference type="ARBA" id="ARBA00025613"/>
    </source>
</evidence>
<evidence type="ECO:0000256" key="3">
    <source>
        <dbReference type="ARBA" id="ARBA00022840"/>
    </source>
</evidence>
<reference evidence="9 10" key="1">
    <citation type="submission" date="2018-11" db="EMBL/GenBank/DDBJ databases">
        <title>Species Designations Belie Phenotypic and Genotypic Heterogeneity in Oral Streptococci.</title>
        <authorList>
            <person name="Velsko I."/>
        </authorList>
    </citation>
    <scope>NUCLEOTIDE SEQUENCE [LARGE SCALE GENOMIC DNA]</scope>
    <source>
        <strain evidence="9 10">BCC15</strain>
    </source>
</reference>
<keyword evidence="3 9" id="KW-0067">ATP-binding</keyword>
<feature type="domain" description="AAA+ ATPase" evidence="7">
    <location>
        <begin position="605"/>
        <end position="745"/>
    </location>
</feature>
<feature type="coiled-coil region" evidence="6">
    <location>
        <begin position="467"/>
        <end position="525"/>
    </location>
</feature>
<evidence type="ECO:0000259" key="8">
    <source>
        <dbReference type="SMART" id="SM01086"/>
    </source>
</evidence>
<dbReference type="GO" id="GO:0005524">
    <property type="term" value="F:ATP binding"/>
    <property type="evidence" value="ECO:0007669"/>
    <property type="project" value="UniProtKB-KW"/>
</dbReference>
<dbReference type="FunFam" id="3.40.50.300:FF:000025">
    <property type="entry name" value="ATP-dependent Clp protease subunit"/>
    <property type="match status" value="1"/>
</dbReference>
<dbReference type="PANTHER" id="PTHR11638">
    <property type="entry name" value="ATP-DEPENDENT CLP PROTEASE"/>
    <property type="match status" value="1"/>
</dbReference>
<sequence>MSKNHTVKYKVSRQLKLALKALPDRILQKEYKVIESQDILFSLLDVRDTGIGYALGYHSLTKGKLLKEFANGKMIGSRPRTTIESEELVAFSKRKIIHNQITSSPVEIIKEAPSSYYFAECDEFPMSEYMKSIFDFAEEMRLQNSPDGVIDSYWILTGISQEQETNANQLIYKQYLLSSRNSYSEDGLLDVFTNSLFRIREQSDGKAERDRASKEKRAAHISSKLSNPDYSLLNDIATDITLKARNGELMEVIGRDDEIRKVEIALTRRDKNNVVLLGDGGVGKSAIVDGIAIRISRDEVLSLKGKKILQFSLNDLNATLNSYTSEGINRFIEEMKREKDIILFVDEIHMLGRAKYLTDLFKPLMARGDFRILGATTPSEWNTYVSGDTAFVRRFEKVIVEEPSIEDTVKIVETIAPAYENFHHVNFEQDTIELAVRLAKKYLKGEKLPDSAFTIIDNAGALVRIEAKQEVTLIRDYQNEVSELKEELEKAQSIEYNEEVVEEIRERLENKLSEFLEARNNLTVSNYELKISKVDIKKAVEQKAGIEVKKQDMKVGKEAEGQELLRLSNLKNTLAEKVIGQSDATNSIAEAVIRSKTGFRNPKRPIGVFLFLGTSGVGKTETAKILSEELTGSVEDLIRLDMSEYQQEHEVSKLIGAPPGYAGFGRGGVLTNAVKRNPKAVVLLDEIEKAHPKVYDLMLQVFDDGILTDAMGQKVDFTNTIIILTSNLGLNAIKKDKKVGFSRVETQEQSEQTIREQTMEAVQNFFRPELLNRIDEIVTFKPFTEESILQITKLLLEKEINIIKDSGYELEFSKDAIELLARKTYDPENGARPIRRGITKLVETPLSELIINGCLNKGDKVVVYSDGVELLFEIFKK</sequence>
<dbReference type="SMART" id="SM01086">
    <property type="entry name" value="ClpB_D2-small"/>
    <property type="match status" value="1"/>
</dbReference>
<dbReference type="Gene3D" id="3.40.50.300">
    <property type="entry name" value="P-loop containing nucleotide triphosphate hydrolases"/>
    <property type="match status" value="2"/>
</dbReference>
<keyword evidence="4" id="KW-0143">Chaperone</keyword>